<protein>
    <submittedName>
        <fullName evidence="1">Uncharacterized protein</fullName>
    </submittedName>
</protein>
<reference evidence="2" key="1">
    <citation type="submission" date="2016-10" db="EMBL/GenBank/DDBJ databases">
        <authorList>
            <person name="Varghese N."/>
            <person name="Submissions S."/>
        </authorList>
    </citation>
    <scope>NUCLEOTIDE SEQUENCE [LARGE SCALE GENOMIC DNA]</scope>
    <source>
        <strain evidence="2">CGMCC 1.10789</strain>
    </source>
</reference>
<dbReference type="RefSeq" id="WP_092500197.1">
    <property type="nucleotide sequence ID" value="NZ_FNFV01000003.1"/>
</dbReference>
<dbReference type="Proteomes" id="UP000199328">
    <property type="component" value="Unassembled WGS sequence"/>
</dbReference>
<dbReference type="Gene3D" id="3.10.520.10">
    <property type="entry name" value="ApbE-like domains"/>
    <property type="match status" value="1"/>
</dbReference>
<dbReference type="InterPro" id="IPR003374">
    <property type="entry name" value="ApbE-like_sf"/>
</dbReference>
<organism evidence="1 2">
    <name type="scientific">Meinhardsimonia xiamenensis</name>
    <dbReference type="NCBI Taxonomy" id="990712"/>
    <lineage>
        <taxon>Bacteria</taxon>
        <taxon>Pseudomonadati</taxon>
        <taxon>Pseudomonadota</taxon>
        <taxon>Alphaproteobacteria</taxon>
        <taxon>Rhodobacterales</taxon>
        <taxon>Paracoccaceae</taxon>
        <taxon>Meinhardsimonia</taxon>
    </lineage>
</organism>
<dbReference type="SUPFAM" id="SSF143631">
    <property type="entry name" value="ApbE-like"/>
    <property type="match status" value="1"/>
</dbReference>
<dbReference type="InterPro" id="IPR007183">
    <property type="entry name" value="UPF0280"/>
</dbReference>
<gene>
    <name evidence="1" type="ORF">SAMN05216257_103450</name>
</gene>
<name>A0A1G9DDC7_9RHOB</name>
<proteinExistence type="predicted"/>
<sequence length="312" mass="31206">MSGRAQAAWLPDGRLHLHHGPIDLIVSAEAAGRDPAGATVEGGARPGADAGTALAAAAARFETVLDELVAELPLLRAPVDADAPPAVAGVIARRMVAAVRPWARVGFITPMAAVAGAVADEILAAMRAAAPLAKAIVNNGGDVALWLAPGQRTVAAVAGGAPARLELSARDGIGGVATSGWRGRSHSLGIADAVTVLAASAAAADAAATMIANAVDLPGHPSVRRRPACEIAPDSDLGALPVTVAVGALTGEERARALACGARRAREAAGEGLIRAAFLSLGGDACAIGAPLGICTQGEEQDRERNQRRARP</sequence>
<dbReference type="STRING" id="990712.SAMN05216257_103450"/>
<evidence type="ECO:0000313" key="2">
    <source>
        <dbReference type="Proteomes" id="UP000199328"/>
    </source>
</evidence>
<dbReference type="PIRSF" id="PIRSF006421">
    <property type="entry name" value="UCP006421"/>
    <property type="match status" value="1"/>
</dbReference>
<dbReference type="EMBL" id="FNFV01000003">
    <property type="protein sequence ID" value="SDK61898.1"/>
    <property type="molecule type" value="Genomic_DNA"/>
</dbReference>
<keyword evidence="2" id="KW-1185">Reference proteome</keyword>
<dbReference type="NCBIfam" id="NF003322">
    <property type="entry name" value="PRK04334.1-2"/>
    <property type="match status" value="1"/>
</dbReference>
<dbReference type="OrthoDB" id="9814719at2"/>
<evidence type="ECO:0000313" key="1">
    <source>
        <dbReference type="EMBL" id="SDK61898.1"/>
    </source>
</evidence>
<accession>A0A1G9DDC7</accession>
<dbReference type="AlphaFoldDB" id="A0A1G9DDC7"/>